<gene>
    <name evidence="2" type="ORF">C5O23_09210</name>
</gene>
<dbReference type="EMBL" id="PUEC01000020">
    <property type="protein sequence ID" value="PWB01534.1"/>
    <property type="molecule type" value="Genomic_DNA"/>
</dbReference>
<evidence type="ECO:0000313" key="3">
    <source>
        <dbReference type="Proteomes" id="UP000244905"/>
    </source>
</evidence>
<keyword evidence="3" id="KW-1185">Reference proteome</keyword>
<keyword evidence="1" id="KW-0812">Transmembrane</keyword>
<reference evidence="3" key="1">
    <citation type="submission" date="2018-02" db="EMBL/GenBank/DDBJ databases">
        <authorList>
            <person name="Clavel T."/>
            <person name="Strowig T."/>
        </authorList>
    </citation>
    <scope>NUCLEOTIDE SEQUENCE [LARGE SCALE GENOMIC DNA]</scope>
    <source>
        <strain evidence="3">DSM 103720</strain>
    </source>
</reference>
<dbReference type="Proteomes" id="UP000244905">
    <property type="component" value="Unassembled WGS sequence"/>
</dbReference>
<feature type="transmembrane region" description="Helical" evidence="1">
    <location>
        <begin position="159"/>
        <end position="180"/>
    </location>
</feature>
<evidence type="ECO:0000256" key="1">
    <source>
        <dbReference type="SAM" id="Phobius"/>
    </source>
</evidence>
<dbReference type="AlphaFoldDB" id="A0A2V1IPD5"/>
<proteinExistence type="predicted"/>
<protein>
    <submittedName>
        <fullName evidence="2">Uncharacterized protein</fullName>
    </submittedName>
</protein>
<evidence type="ECO:0000313" key="2">
    <source>
        <dbReference type="EMBL" id="PWB01534.1"/>
    </source>
</evidence>
<sequence>MADMYSIVKKQDEKIDDILKITKENKDMLVGIDTRLASAPAPTQSATSDTSAPQKIQVELPSNVATNESVKTVVEAALKQQKIDVGKTLDFSGMSKDIASAFAELFKDGLDKNVTKALHAGVRNEFTSQINGLNESAKRLADRMYSIVNGAVWAAIPKWAYAAVIAILGIAVGLGIWCYNLNQENAHLQKVEWLYRFERVSYDADGIRNMMLREEAMMVGDKQEQDSIKTMTIQLERRKHAERTHVYFRPSDSWTPESGNLLW</sequence>
<keyword evidence="1" id="KW-1133">Transmembrane helix</keyword>
<comment type="caution">
    <text evidence="2">The sequence shown here is derived from an EMBL/GenBank/DDBJ whole genome shotgun (WGS) entry which is preliminary data.</text>
</comment>
<dbReference type="RefSeq" id="WP_107032655.1">
    <property type="nucleotide sequence ID" value="NZ_PUEC01000020.1"/>
</dbReference>
<organism evidence="2 3">
    <name type="scientific">Duncaniella muris</name>
    <dbReference type="NCBI Taxonomy" id="2094150"/>
    <lineage>
        <taxon>Bacteria</taxon>
        <taxon>Pseudomonadati</taxon>
        <taxon>Bacteroidota</taxon>
        <taxon>Bacteroidia</taxon>
        <taxon>Bacteroidales</taxon>
        <taxon>Muribaculaceae</taxon>
        <taxon>Duncaniella</taxon>
    </lineage>
</organism>
<name>A0A2V1IPD5_9BACT</name>
<dbReference type="GeneID" id="82526517"/>
<accession>A0A2V1IPD5</accession>
<keyword evidence="1" id="KW-0472">Membrane</keyword>